<comment type="subunit">
    <text evidence="2">Homodimer.</text>
</comment>
<evidence type="ECO:0000259" key="13">
    <source>
        <dbReference type="Pfam" id="PF07992"/>
    </source>
</evidence>
<feature type="disulfide bond" description="Redox-active" evidence="12">
    <location>
        <begin position="343"/>
        <end position="346"/>
    </location>
</feature>
<dbReference type="NCBIfam" id="TIGR03140">
    <property type="entry name" value="AhpF"/>
    <property type="match status" value="1"/>
</dbReference>
<dbReference type="InterPro" id="IPR036188">
    <property type="entry name" value="FAD/NAD-bd_sf"/>
</dbReference>
<dbReference type="Gene3D" id="3.40.30.80">
    <property type="match status" value="1"/>
</dbReference>
<dbReference type="SUPFAM" id="SSF52833">
    <property type="entry name" value="Thioredoxin-like"/>
    <property type="match status" value="2"/>
</dbReference>
<dbReference type="PROSITE" id="PS00573">
    <property type="entry name" value="PYRIDINE_REDOX_2"/>
    <property type="match status" value="1"/>
</dbReference>
<evidence type="ECO:0000256" key="3">
    <source>
        <dbReference type="ARBA" id="ARBA00020059"/>
    </source>
</evidence>
<comment type="cofactor">
    <cofactor evidence="11">
        <name>FAD</name>
        <dbReference type="ChEBI" id="CHEBI:57692"/>
    </cofactor>
    <text evidence="11">Binds 1 FAD per subunit.</text>
</comment>
<dbReference type="PRINTS" id="PR00469">
    <property type="entry name" value="PNDRDTASEII"/>
</dbReference>
<evidence type="ECO:0000256" key="6">
    <source>
        <dbReference type="ARBA" id="ARBA00023002"/>
    </source>
</evidence>
<keyword evidence="11" id="KW-0521">NADP</keyword>
<dbReference type="InterPro" id="IPR023753">
    <property type="entry name" value="FAD/NAD-binding_dom"/>
</dbReference>
<dbReference type="CDD" id="cd03026">
    <property type="entry name" value="AhpF_NTD_C"/>
    <property type="match status" value="1"/>
</dbReference>
<dbReference type="InterPro" id="IPR044142">
    <property type="entry name" value="AhpF_NTD_N"/>
</dbReference>
<keyword evidence="4" id="KW-0285">Flavoprotein</keyword>
<dbReference type="PRINTS" id="PR00368">
    <property type="entry name" value="FADPNR"/>
</dbReference>
<keyword evidence="7 11" id="KW-0520">NAD</keyword>
<dbReference type="InterPro" id="IPR036249">
    <property type="entry name" value="Thioredoxin-like_sf"/>
</dbReference>
<feature type="binding site" evidence="11">
    <location>
        <begin position="213"/>
        <end position="228"/>
    </location>
    <ligand>
        <name>FAD</name>
        <dbReference type="ChEBI" id="CHEBI:57692"/>
    </ligand>
</feature>
<evidence type="ECO:0000256" key="4">
    <source>
        <dbReference type="ARBA" id="ARBA00022630"/>
    </source>
</evidence>
<dbReference type="GO" id="GO:0000302">
    <property type="term" value="P:response to reactive oxygen species"/>
    <property type="evidence" value="ECO:0007669"/>
    <property type="project" value="InterPro"/>
</dbReference>
<evidence type="ECO:0000313" key="16">
    <source>
        <dbReference type="Proteomes" id="UP000029719"/>
    </source>
</evidence>
<evidence type="ECO:0000313" key="15">
    <source>
        <dbReference type="EMBL" id="KGF65451.1"/>
    </source>
</evidence>
<dbReference type="Gene3D" id="3.50.50.60">
    <property type="entry name" value="FAD/NAD(P)-binding domain"/>
    <property type="match status" value="2"/>
</dbReference>
<dbReference type="InterPro" id="IPR044141">
    <property type="entry name" value="AhpF_NTD_C"/>
</dbReference>
<dbReference type="InterPro" id="IPR008255">
    <property type="entry name" value="Pyr_nucl-diS_OxRdtase_2_AS"/>
</dbReference>
<keyword evidence="5 11" id="KW-0274">FAD</keyword>
<comment type="caution">
    <text evidence="15">The sequence shown here is derived from an EMBL/GenBank/DDBJ whole genome shotgun (WGS) entry which is preliminary data.</text>
</comment>
<protein>
    <recommendedName>
        <fullName evidence="3">Alkyl hydroperoxide reductase subunit F</fullName>
    </recommendedName>
</protein>
<evidence type="ECO:0000256" key="5">
    <source>
        <dbReference type="ARBA" id="ARBA00022827"/>
    </source>
</evidence>
<comment type="function">
    <text evidence="10">Serves to protect the cell against DNA damage by alkyl hydroperoxides. It can use either NADH or NADPH as electron donor for direct reduction of redox dyes or of alkyl hydroperoxides when combined with the AhpC protein.</text>
</comment>
<dbReference type="GO" id="GO:0051287">
    <property type="term" value="F:NAD binding"/>
    <property type="evidence" value="ECO:0007669"/>
    <property type="project" value="InterPro"/>
</dbReference>
<evidence type="ECO:0000256" key="1">
    <source>
        <dbReference type="ARBA" id="ARBA00009333"/>
    </source>
</evidence>
<dbReference type="CDD" id="cd02974">
    <property type="entry name" value="AhpF_NTD_N"/>
    <property type="match status" value="1"/>
</dbReference>
<evidence type="ECO:0000256" key="9">
    <source>
        <dbReference type="ARBA" id="ARBA00023284"/>
    </source>
</evidence>
<evidence type="ECO:0000256" key="10">
    <source>
        <dbReference type="ARBA" id="ARBA00024806"/>
    </source>
</evidence>
<dbReference type="GO" id="GO:0016668">
    <property type="term" value="F:oxidoreductase activity, acting on a sulfur group of donors, NAD(P) as acceptor"/>
    <property type="evidence" value="ECO:0007669"/>
    <property type="project" value="UniProtKB-ARBA"/>
</dbReference>
<dbReference type="InterPro" id="IPR050097">
    <property type="entry name" value="Ferredoxin-NADP_redctase_2"/>
</dbReference>
<organism evidence="15 16">
    <name type="scientific">Pseudomonas lutea</name>
    <dbReference type="NCBI Taxonomy" id="243924"/>
    <lineage>
        <taxon>Bacteria</taxon>
        <taxon>Pseudomonadati</taxon>
        <taxon>Pseudomonadota</taxon>
        <taxon>Gammaproteobacteria</taxon>
        <taxon>Pseudomonadales</taxon>
        <taxon>Pseudomonadaceae</taxon>
        <taxon>Pseudomonas</taxon>
    </lineage>
</organism>
<keyword evidence="8 12" id="KW-1015">Disulfide bond</keyword>
<dbReference type="Proteomes" id="UP000029719">
    <property type="component" value="Unassembled WGS sequence"/>
</dbReference>
<dbReference type="PROSITE" id="PS51354">
    <property type="entry name" value="GLUTAREDOXIN_2"/>
    <property type="match status" value="1"/>
</dbReference>
<evidence type="ECO:0000256" key="7">
    <source>
        <dbReference type="ARBA" id="ARBA00023027"/>
    </source>
</evidence>
<dbReference type="Pfam" id="PF07992">
    <property type="entry name" value="Pyr_redox_2"/>
    <property type="match status" value="1"/>
</dbReference>
<dbReference type="Pfam" id="PF13192">
    <property type="entry name" value="Thioredoxin_3"/>
    <property type="match status" value="1"/>
</dbReference>
<dbReference type="InterPro" id="IPR012081">
    <property type="entry name" value="Alkyl_hydroperoxide_Rdtase_suF"/>
</dbReference>
<keyword evidence="6" id="KW-0560">Oxidoreductase</keyword>
<feature type="domain" description="FAD/NAD(P)-binding" evidence="13">
    <location>
        <begin position="213"/>
        <end position="502"/>
    </location>
</feature>
<dbReference type="PIRSF" id="PIRSF000238">
    <property type="entry name" value="AhpF"/>
    <property type="match status" value="1"/>
</dbReference>
<sequence length="520" mass="55810">MLDANLKAQLKSYLERITRPIEIVASLDDGAKSQEMLALLNDIVSSSDKITLDTNGSDARTPSFALNSPGQDIKLRFAGLPMGHEFTSLVLALLQVGGYPSKATEDTIEQARSLTGEFKFETYFSLTCQNCPDVVQALNLLAVLNPNVQHVAIEGSLFQQEVTDRQIMSVPSIYLNGELFGQGRMNLEEILAKIDTSAGDRQAEKLNAKEAFEVLVVGGGPAGSAAAIYAARKGIRTAVAAERFGGQVLDTMAIENFISVQHTEGPKLAVALEEHVKEYEVDIINLQRGEQLIPGKNGEPHQVKFASGGVLKGKTVILATGARWREMNVPGEQQYRNKGVAYCPHCDGPLFKGKRVAVIGGGNSGVEAAIDLAGIVSHVTLLEFDANLRADAVLQRKLHSLPNVTVLTSAMTSEVTGDGQKVNGLRYKNRLTGEEITVELEGIFVQIGLLPNTEWLKGTIELSPRGEIIIDQRGETSIPGIFAAGDVTTVPFKQIVIAVGEGAKASLSAFDHLIRSSAPA</sequence>
<dbReference type="GO" id="GO:0005829">
    <property type="term" value="C:cytosol"/>
    <property type="evidence" value="ECO:0007669"/>
    <property type="project" value="UniProtKB-ARBA"/>
</dbReference>
<dbReference type="FunFam" id="3.50.50.60:FF:000007">
    <property type="entry name" value="Alkyl hydroperoxide reductase, F subunit"/>
    <property type="match status" value="1"/>
</dbReference>
<evidence type="ECO:0000256" key="12">
    <source>
        <dbReference type="PIRSR" id="PIRSR000238-2"/>
    </source>
</evidence>
<keyword evidence="9 12" id="KW-0676">Redox-active center</keyword>
<dbReference type="GO" id="GO:0050660">
    <property type="term" value="F:flavin adenine dinucleotide binding"/>
    <property type="evidence" value="ECO:0007669"/>
    <property type="project" value="InterPro"/>
</dbReference>
<name>A0A9X0EGG5_9PSED</name>
<dbReference type="AlphaFoldDB" id="A0A9X0EGG5"/>
<accession>A0A9X0EGG5</accession>
<feature type="domain" description="Thioredoxin-like fold" evidence="14">
    <location>
        <begin position="124"/>
        <end position="194"/>
    </location>
</feature>
<dbReference type="EMBL" id="JRMB01000001">
    <property type="protein sequence ID" value="KGF65451.1"/>
    <property type="molecule type" value="Genomic_DNA"/>
</dbReference>
<dbReference type="PANTHER" id="PTHR48105">
    <property type="entry name" value="THIOREDOXIN REDUCTASE 1-RELATED-RELATED"/>
    <property type="match status" value="1"/>
</dbReference>
<evidence type="ECO:0000259" key="14">
    <source>
        <dbReference type="Pfam" id="PF13192"/>
    </source>
</evidence>
<dbReference type="GO" id="GO:0102039">
    <property type="term" value="F:NADH-dependent peroxiredoxin activity"/>
    <property type="evidence" value="ECO:0007669"/>
    <property type="project" value="InterPro"/>
</dbReference>
<reference evidence="15 16" key="1">
    <citation type="submission" date="2014-09" db="EMBL/GenBank/DDBJ databases">
        <title>Genome sequence of Pseudomonas lutea strain DSM 17257T.</title>
        <authorList>
            <person name="Kwak Y."/>
            <person name="Shin J.-H."/>
        </authorList>
    </citation>
    <scope>NUCLEOTIDE SEQUENCE [LARGE SCALE GENOMIC DNA]</scope>
    <source>
        <strain evidence="15 16">DSM 17257</strain>
    </source>
</reference>
<evidence type="ECO:0000256" key="11">
    <source>
        <dbReference type="PIRSR" id="PIRSR000238-1"/>
    </source>
</evidence>
<gene>
    <name evidence="15" type="ORF">LT42_05775</name>
</gene>
<proteinExistence type="inferred from homology"/>
<feature type="binding site" evidence="11">
    <location>
        <begin position="476"/>
        <end position="486"/>
    </location>
    <ligand>
        <name>FAD</name>
        <dbReference type="ChEBI" id="CHEBI:57692"/>
    </ligand>
</feature>
<dbReference type="OrthoDB" id="9806179at2"/>
<dbReference type="GO" id="GO:0032991">
    <property type="term" value="C:protein-containing complex"/>
    <property type="evidence" value="ECO:0007669"/>
    <property type="project" value="UniProtKB-ARBA"/>
</dbReference>
<dbReference type="InterPro" id="IPR012336">
    <property type="entry name" value="Thioredoxin-like_fold"/>
</dbReference>
<comment type="similarity">
    <text evidence="1">Belongs to the class-II pyridine nucleotide-disulfide oxidoreductase family.</text>
</comment>
<dbReference type="RefSeq" id="WP_037010604.1">
    <property type="nucleotide sequence ID" value="NZ_JRMB01000001.1"/>
</dbReference>
<feature type="binding site" evidence="11">
    <location>
        <begin position="355"/>
        <end position="369"/>
    </location>
    <ligand>
        <name>NAD(+)</name>
        <dbReference type="ChEBI" id="CHEBI:57540"/>
    </ligand>
</feature>
<evidence type="ECO:0000256" key="8">
    <source>
        <dbReference type="ARBA" id="ARBA00023157"/>
    </source>
</evidence>
<dbReference type="SUPFAM" id="SSF51905">
    <property type="entry name" value="FAD/NAD(P)-binding domain"/>
    <property type="match status" value="1"/>
</dbReference>
<evidence type="ECO:0000256" key="2">
    <source>
        <dbReference type="ARBA" id="ARBA00011738"/>
    </source>
</evidence>